<evidence type="ECO:0000313" key="2">
    <source>
        <dbReference type="Proteomes" id="UP000186341"/>
    </source>
</evidence>
<accession>A0A1U7NI79</accession>
<evidence type="ECO:0000313" key="1">
    <source>
        <dbReference type="EMBL" id="OLU42013.1"/>
    </source>
</evidence>
<reference evidence="1 2" key="1">
    <citation type="submission" date="2016-11" db="EMBL/GenBank/DDBJ databases">
        <title>Description of two novel members of the family Erysipelotrichaceae: Ileibacterium lipovorans gen. nov., sp. nov. and Dubosiella newyorkensis, gen. nov., sp. nov.</title>
        <authorList>
            <person name="Cox L.M."/>
            <person name="Sohn J."/>
            <person name="Tyrrell K.L."/>
            <person name="Citron D.M."/>
            <person name="Lawson P.A."/>
            <person name="Patel N.B."/>
            <person name="Iizumi T."/>
            <person name="Perez-Perez G.I."/>
            <person name="Goldstein E.J."/>
            <person name="Blaser M.J."/>
        </authorList>
    </citation>
    <scope>NUCLEOTIDE SEQUENCE [LARGE SCALE GENOMIC DNA]</scope>
    <source>
        <strain evidence="1 2">NYU-BL-A3</strain>
    </source>
</reference>
<proteinExistence type="predicted"/>
<dbReference type="AlphaFoldDB" id="A0A1U7NI79"/>
<dbReference type="Proteomes" id="UP000186341">
    <property type="component" value="Unassembled WGS sequence"/>
</dbReference>
<protein>
    <submittedName>
        <fullName evidence="1">Uncharacterized protein</fullName>
    </submittedName>
</protein>
<comment type="caution">
    <text evidence="1">The sequence shown here is derived from an EMBL/GenBank/DDBJ whole genome shotgun (WGS) entry which is preliminary data.</text>
</comment>
<gene>
    <name evidence="1" type="ORF">BO222_02210</name>
</gene>
<dbReference type="RefSeq" id="WP_075817986.1">
    <property type="nucleotide sequence ID" value="NZ_CARSRH010000116.1"/>
</dbReference>
<dbReference type="EMBL" id="MPJW01000068">
    <property type="protein sequence ID" value="OLU42013.1"/>
    <property type="molecule type" value="Genomic_DNA"/>
</dbReference>
<keyword evidence="2" id="KW-1185">Reference proteome</keyword>
<name>A0A1U7NI79_9FIRM</name>
<sequence>MVKSVNYSSVESWGLKNKDSSYLCWVSFSDDDSQLKINMAKLPDEIVDVYPLSSGFLIQSQTPDNSINSIYLDIATKQTSQVPDLSTRLINFVPLENNFFIYKSSQGKFMIGKFENNLIQLNELQEIQDGVHRFDALEDDQVMVTTEKYETTEEGEVIPVQVRGEIFALDDLS</sequence>
<organism evidence="1 2">
    <name type="scientific">Ileibacterium valens</name>
    <dbReference type="NCBI Taxonomy" id="1862668"/>
    <lineage>
        <taxon>Bacteria</taxon>
        <taxon>Bacillati</taxon>
        <taxon>Bacillota</taxon>
        <taxon>Erysipelotrichia</taxon>
        <taxon>Erysipelotrichales</taxon>
        <taxon>Erysipelotrichaceae</taxon>
        <taxon>Ileibacterium</taxon>
    </lineage>
</organism>